<dbReference type="GO" id="GO:0004830">
    <property type="term" value="F:tryptophan-tRNA ligase activity"/>
    <property type="evidence" value="ECO:0007669"/>
    <property type="project" value="UniProtKB-UniRule"/>
</dbReference>
<comment type="similarity">
    <text evidence="1 10">Belongs to the class-I aminoacyl-tRNA synthetase family.</text>
</comment>
<dbReference type="SUPFAM" id="SSF52374">
    <property type="entry name" value="Nucleotidylyl transferase"/>
    <property type="match status" value="1"/>
</dbReference>
<dbReference type="AlphaFoldDB" id="K1XKJ2"/>
<dbReference type="EC" id="6.1.1.2" evidence="2 9"/>
<dbReference type="PANTHER" id="PTHR43766">
    <property type="entry name" value="TRYPTOPHAN--TRNA LIGASE, MITOCHONDRIAL"/>
    <property type="match status" value="1"/>
</dbReference>
<evidence type="ECO:0000256" key="10">
    <source>
        <dbReference type="RuleBase" id="RU363036"/>
    </source>
</evidence>
<evidence type="ECO:0000256" key="9">
    <source>
        <dbReference type="NCBIfam" id="TIGR00233"/>
    </source>
</evidence>
<dbReference type="FunFam" id="1.10.240.10:FF:000005">
    <property type="entry name" value="Tryptophan--tRNA ligase"/>
    <property type="match status" value="1"/>
</dbReference>
<evidence type="ECO:0000256" key="5">
    <source>
        <dbReference type="ARBA" id="ARBA00022840"/>
    </source>
</evidence>
<evidence type="ECO:0000256" key="2">
    <source>
        <dbReference type="ARBA" id="ARBA00013161"/>
    </source>
</evidence>
<comment type="caution">
    <text evidence="11">The sequence shown here is derived from an EMBL/GenBank/DDBJ whole genome shotgun (WGS) entry which is preliminary data.</text>
</comment>
<proteinExistence type="inferred from homology"/>
<dbReference type="Gene3D" id="3.40.50.620">
    <property type="entry name" value="HUPs"/>
    <property type="match status" value="1"/>
</dbReference>
<evidence type="ECO:0000256" key="4">
    <source>
        <dbReference type="ARBA" id="ARBA00022741"/>
    </source>
</evidence>
<dbReference type="InterPro" id="IPR014729">
    <property type="entry name" value="Rossmann-like_a/b/a_fold"/>
</dbReference>
<evidence type="ECO:0000256" key="3">
    <source>
        <dbReference type="ARBA" id="ARBA00022598"/>
    </source>
</evidence>
<name>K1XKJ2_9BACT</name>
<dbReference type="NCBIfam" id="TIGR00233">
    <property type="entry name" value="trpS"/>
    <property type="match status" value="1"/>
</dbReference>
<dbReference type="EMBL" id="AMFJ01036018">
    <property type="protein sequence ID" value="EKD25627.1"/>
    <property type="molecule type" value="Genomic_DNA"/>
</dbReference>
<keyword evidence="3 10" id="KW-0436">Ligase</keyword>
<comment type="catalytic activity">
    <reaction evidence="8">
        <text>tRNA(Trp) + L-tryptophan + ATP = L-tryptophyl-tRNA(Trp) + AMP + diphosphate + H(+)</text>
        <dbReference type="Rhea" id="RHEA:24080"/>
        <dbReference type="Rhea" id="RHEA-COMP:9671"/>
        <dbReference type="Rhea" id="RHEA-COMP:9705"/>
        <dbReference type="ChEBI" id="CHEBI:15378"/>
        <dbReference type="ChEBI" id="CHEBI:30616"/>
        <dbReference type="ChEBI" id="CHEBI:33019"/>
        <dbReference type="ChEBI" id="CHEBI:57912"/>
        <dbReference type="ChEBI" id="CHEBI:78442"/>
        <dbReference type="ChEBI" id="CHEBI:78535"/>
        <dbReference type="ChEBI" id="CHEBI:456215"/>
        <dbReference type="EC" id="6.1.1.2"/>
    </reaction>
</comment>
<evidence type="ECO:0000256" key="6">
    <source>
        <dbReference type="ARBA" id="ARBA00022917"/>
    </source>
</evidence>
<dbReference type="InterPro" id="IPR002306">
    <property type="entry name" value="Trp-tRNA-ligase"/>
</dbReference>
<keyword evidence="5 10" id="KW-0067">ATP-binding</keyword>
<gene>
    <name evidence="11" type="ORF">ACD_80C00011G0014</name>
</gene>
<dbReference type="PANTHER" id="PTHR43766:SF1">
    <property type="entry name" value="TRYPTOPHAN--TRNA LIGASE, MITOCHONDRIAL"/>
    <property type="match status" value="1"/>
</dbReference>
<keyword evidence="7 10" id="KW-0030">Aminoacyl-tRNA synthetase</keyword>
<reference evidence="11" key="1">
    <citation type="journal article" date="2012" name="Science">
        <title>Fermentation, hydrogen, and sulfur metabolism in multiple uncultivated bacterial phyla.</title>
        <authorList>
            <person name="Wrighton K.C."/>
            <person name="Thomas B.C."/>
            <person name="Sharon I."/>
            <person name="Miller C.S."/>
            <person name="Castelle C.J."/>
            <person name="VerBerkmoes N.C."/>
            <person name="Wilkins M.J."/>
            <person name="Hettich R.L."/>
            <person name="Lipton M.S."/>
            <person name="Williams K.H."/>
            <person name="Long P.E."/>
            <person name="Banfield J.F."/>
        </authorList>
    </citation>
    <scope>NUCLEOTIDE SEQUENCE [LARGE SCALE GENOMIC DNA]</scope>
</reference>
<dbReference type="GO" id="GO:0006436">
    <property type="term" value="P:tryptophanyl-tRNA aminoacylation"/>
    <property type="evidence" value="ECO:0007669"/>
    <property type="project" value="UniProtKB-UniRule"/>
</dbReference>
<dbReference type="GO" id="GO:0005524">
    <property type="term" value="F:ATP binding"/>
    <property type="evidence" value="ECO:0007669"/>
    <property type="project" value="UniProtKB-KW"/>
</dbReference>
<dbReference type="Gene3D" id="1.10.240.10">
    <property type="entry name" value="Tyrosyl-Transfer RNA Synthetase"/>
    <property type="match status" value="1"/>
</dbReference>
<organism evidence="11">
    <name type="scientific">uncultured bacterium</name>
    <name type="common">gcode 4</name>
    <dbReference type="NCBI Taxonomy" id="1234023"/>
    <lineage>
        <taxon>Bacteria</taxon>
        <taxon>environmental samples</taxon>
    </lineage>
</organism>
<dbReference type="InterPro" id="IPR002305">
    <property type="entry name" value="aa-tRNA-synth_Ic"/>
</dbReference>
<dbReference type="InterPro" id="IPR050203">
    <property type="entry name" value="Trp-tRNA_synthetase"/>
</dbReference>
<evidence type="ECO:0000256" key="8">
    <source>
        <dbReference type="ARBA" id="ARBA00049929"/>
    </source>
</evidence>
<evidence type="ECO:0000313" key="11">
    <source>
        <dbReference type="EMBL" id="EKD25627.1"/>
    </source>
</evidence>
<protein>
    <recommendedName>
        <fullName evidence="2 9">Tryptophan--tRNA ligase</fullName>
        <ecNumber evidence="2 9">6.1.1.2</ecNumber>
    </recommendedName>
</protein>
<evidence type="ECO:0000256" key="7">
    <source>
        <dbReference type="ARBA" id="ARBA00023146"/>
    </source>
</evidence>
<sequence length="339" mass="39631">MISMINTLTSTHQYMRILTWLQATSDQIHIGNYFWAVKPMLDLADKFKDAEIFMFLAVMHSFNSVQDPIRLRRNGINIIKLYAACGVDLERFLIYNPAEIPGHAQLNWILTCITNMWFMERMHTYKDALDKGKAKEINVWVFCYPILMAADILLYDTDLVPVGKDQKQHVEYARDIAMKFNNAFGETFKIPEPYIKEEVGLIMGIDGRKMSKSYNNFIWLLDDEKTILKRVKQIPTSALTIEEPKNPDECNVYNICKLFLTPEENETLRKRYLAWGLSYKDAKDYLYEKLLAFVLPIQKKYAEISDQEIIDLVNKNTQKVNEMAKKKIEDIYKKVGFSL</sequence>
<accession>K1XKJ2</accession>
<evidence type="ECO:0000256" key="1">
    <source>
        <dbReference type="ARBA" id="ARBA00005594"/>
    </source>
</evidence>
<dbReference type="PRINTS" id="PR01039">
    <property type="entry name" value="TRNASYNTHTRP"/>
</dbReference>
<dbReference type="Pfam" id="PF00579">
    <property type="entry name" value="tRNA-synt_1b"/>
    <property type="match status" value="1"/>
</dbReference>
<keyword evidence="6 10" id="KW-0648">Protein biosynthesis</keyword>
<dbReference type="GO" id="GO:0005829">
    <property type="term" value="C:cytosol"/>
    <property type="evidence" value="ECO:0007669"/>
    <property type="project" value="TreeGrafter"/>
</dbReference>
<keyword evidence="4 10" id="KW-0547">Nucleotide-binding</keyword>